<dbReference type="Proteomes" id="UP000315636">
    <property type="component" value="Unassembled WGS sequence"/>
</dbReference>
<dbReference type="GO" id="GO:0008662">
    <property type="term" value="F:1-phosphofructokinase activity"/>
    <property type="evidence" value="ECO:0007669"/>
    <property type="project" value="UniProtKB-UniRule"/>
</dbReference>
<dbReference type="NCBIfam" id="TIGR03168">
    <property type="entry name" value="1-PFK"/>
    <property type="match status" value="1"/>
</dbReference>
<dbReference type="InterPro" id="IPR022463">
    <property type="entry name" value="1-PFruKinase"/>
</dbReference>
<dbReference type="GO" id="GO:0016052">
    <property type="term" value="P:carbohydrate catabolic process"/>
    <property type="evidence" value="ECO:0007669"/>
    <property type="project" value="UniProtKB-ARBA"/>
</dbReference>
<sequence length="310" mass="34022">MGKIVTVTLNPAIDKTVTLPRLEPGCVNRIHQVRTDPGGKGINVARALHQWGADVTATGFNGGWTGKWLESYLQQEGITHHLVPLPGDTRMNWKLMETETDRVTDINEPGFRVTEKALILLEIQLSEVLEGAKAVVFAGSLPDGVSEDVYQRLIDLAQKKQVPVFVDTEGVPFQKCMEQAPFAVKPNMDEVSKWMGFKIEKEEDIRRAGHCLLDKGVKVAVISMGEQGAWFFMKEQQFRTVPVSIHHAHPVGAGDAMVAGLLYGMSSGWNWKKTARFATAAGTVAASYPGTQFGSLEEVEAVAPQVQLIE</sequence>
<comment type="similarity">
    <text evidence="7">Belongs to the carbohydrate kinase PfkB family. LacC subfamily.</text>
</comment>
<keyword evidence="4 8" id="KW-0418">Kinase</keyword>
<dbReference type="UniPathway" id="UPA00704">
    <property type="reaction ID" value="UER00715"/>
</dbReference>
<reference evidence="10 11" key="1">
    <citation type="submission" date="2017-05" db="EMBL/GenBank/DDBJ databases">
        <authorList>
            <person name="Varghese N."/>
            <person name="Submissions S."/>
        </authorList>
    </citation>
    <scope>NUCLEOTIDE SEQUENCE [LARGE SCALE GENOMIC DNA]</scope>
    <source>
        <strain evidence="10 11">DSM 45474</strain>
    </source>
</reference>
<dbReference type="OrthoDB" id="9801219at2"/>
<comment type="function">
    <text evidence="8">Catalyzes the ATP-dependent phosphorylation of fructose-l-phosphate to fructose-l,6-bisphosphate.</text>
</comment>
<keyword evidence="11" id="KW-1185">Reference proteome</keyword>
<dbReference type="GO" id="GO:0005988">
    <property type="term" value="P:lactose metabolic process"/>
    <property type="evidence" value="ECO:0007669"/>
    <property type="project" value="UniProtKB-KW"/>
</dbReference>
<dbReference type="SUPFAM" id="SSF53613">
    <property type="entry name" value="Ribokinase-like"/>
    <property type="match status" value="1"/>
</dbReference>
<evidence type="ECO:0000259" key="9">
    <source>
        <dbReference type="Pfam" id="PF00294"/>
    </source>
</evidence>
<evidence type="ECO:0000256" key="5">
    <source>
        <dbReference type="ARBA" id="ARBA00022840"/>
    </source>
</evidence>
<comment type="pathway">
    <text evidence="7">Carbohydrate metabolism; D-tagatose 6-phosphate degradation; D-glyceraldehyde 3-phosphate and glycerone phosphate from D-tagatose 6-phosphate: step 1/2.</text>
</comment>
<keyword evidence="3 7" id="KW-0547">Nucleotide-binding</keyword>
<dbReference type="Gene3D" id="3.40.1190.20">
    <property type="match status" value="1"/>
</dbReference>
<comment type="catalytic activity">
    <reaction evidence="6 8">
        <text>beta-D-fructose 1-phosphate + ATP = beta-D-fructose 1,6-bisphosphate + ADP + H(+)</text>
        <dbReference type="Rhea" id="RHEA:14213"/>
        <dbReference type="ChEBI" id="CHEBI:15378"/>
        <dbReference type="ChEBI" id="CHEBI:30616"/>
        <dbReference type="ChEBI" id="CHEBI:32966"/>
        <dbReference type="ChEBI" id="CHEBI:138881"/>
        <dbReference type="ChEBI" id="CHEBI:456216"/>
        <dbReference type="EC" id="2.7.1.56"/>
    </reaction>
</comment>
<dbReference type="PANTHER" id="PTHR46566">
    <property type="entry name" value="1-PHOSPHOFRUCTOKINASE-RELATED"/>
    <property type="match status" value="1"/>
</dbReference>
<dbReference type="InterPro" id="IPR011611">
    <property type="entry name" value="PfkB_dom"/>
</dbReference>
<dbReference type="Pfam" id="PF00294">
    <property type="entry name" value="PfkB"/>
    <property type="match status" value="1"/>
</dbReference>
<dbReference type="PANTHER" id="PTHR46566:SF2">
    <property type="entry name" value="ATP-DEPENDENT 6-PHOSPHOFRUCTOKINASE ISOZYME 2"/>
    <property type="match status" value="1"/>
</dbReference>
<accession>A0A521D9W3</accession>
<keyword evidence="2 7" id="KW-0808">Transferase</keyword>
<dbReference type="NCBIfam" id="TIGR03828">
    <property type="entry name" value="pfkB"/>
    <property type="match status" value="1"/>
</dbReference>
<dbReference type="GO" id="GO:0044281">
    <property type="term" value="P:small molecule metabolic process"/>
    <property type="evidence" value="ECO:0007669"/>
    <property type="project" value="UniProtKB-ARBA"/>
</dbReference>
<dbReference type="PROSITE" id="PS00583">
    <property type="entry name" value="PFKB_KINASES_1"/>
    <property type="match status" value="1"/>
</dbReference>
<feature type="domain" description="Carbohydrate kinase PfkB" evidence="9">
    <location>
        <begin position="9"/>
        <end position="294"/>
    </location>
</feature>
<proteinExistence type="inferred from homology"/>
<dbReference type="InterPro" id="IPR029056">
    <property type="entry name" value="Ribokinase-like"/>
</dbReference>
<keyword evidence="7" id="KW-0423">Lactose metabolism</keyword>
<evidence type="ECO:0000256" key="4">
    <source>
        <dbReference type="ARBA" id="ARBA00022777"/>
    </source>
</evidence>
<evidence type="ECO:0000256" key="2">
    <source>
        <dbReference type="ARBA" id="ARBA00022679"/>
    </source>
</evidence>
<protein>
    <recommendedName>
        <fullName evidence="7">Tagatose-6-phosphate kinase</fullName>
        <ecNumber evidence="7">2.7.1.144</ecNumber>
    </recommendedName>
</protein>
<evidence type="ECO:0000256" key="7">
    <source>
        <dbReference type="PIRNR" id="PIRNR000535"/>
    </source>
</evidence>
<dbReference type="RefSeq" id="WP_142505552.1">
    <property type="nucleotide sequence ID" value="NZ_FXTI01000005.1"/>
</dbReference>
<evidence type="ECO:0000313" key="10">
    <source>
        <dbReference type="EMBL" id="SMO68506.1"/>
    </source>
</evidence>
<evidence type="ECO:0000256" key="8">
    <source>
        <dbReference type="RuleBase" id="RU369061"/>
    </source>
</evidence>
<evidence type="ECO:0000313" key="11">
    <source>
        <dbReference type="Proteomes" id="UP000315636"/>
    </source>
</evidence>
<gene>
    <name evidence="10" type="ORF">SAMN06264849_105237</name>
</gene>
<dbReference type="InterPro" id="IPR017583">
    <property type="entry name" value="Tagatose/fructose_Pkinase"/>
</dbReference>
<dbReference type="GO" id="GO:0009024">
    <property type="term" value="F:tagatose-6-phosphate kinase activity"/>
    <property type="evidence" value="ECO:0007669"/>
    <property type="project" value="UniProtKB-EC"/>
</dbReference>
<evidence type="ECO:0000256" key="6">
    <source>
        <dbReference type="ARBA" id="ARBA00047745"/>
    </source>
</evidence>
<dbReference type="InterPro" id="IPR002173">
    <property type="entry name" value="Carboh/pur_kinase_PfkB_CS"/>
</dbReference>
<dbReference type="CDD" id="cd01164">
    <property type="entry name" value="FruK_PfkB_like"/>
    <property type="match status" value="1"/>
</dbReference>
<dbReference type="EMBL" id="FXTI01000005">
    <property type="protein sequence ID" value="SMO68506.1"/>
    <property type="molecule type" value="Genomic_DNA"/>
</dbReference>
<name>A0A521D9W3_9BACL</name>
<evidence type="ECO:0000256" key="3">
    <source>
        <dbReference type="ARBA" id="ARBA00022741"/>
    </source>
</evidence>
<dbReference type="EC" id="2.7.1.144" evidence="7"/>
<organism evidence="10 11">
    <name type="scientific">Melghirimyces algeriensis</name>
    <dbReference type="NCBI Taxonomy" id="910412"/>
    <lineage>
        <taxon>Bacteria</taxon>
        <taxon>Bacillati</taxon>
        <taxon>Bacillota</taxon>
        <taxon>Bacilli</taxon>
        <taxon>Bacillales</taxon>
        <taxon>Thermoactinomycetaceae</taxon>
        <taxon>Melghirimyces</taxon>
    </lineage>
</organism>
<evidence type="ECO:0000256" key="1">
    <source>
        <dbReference type="ARBA" id="ARBA00005380"/>
    </source>
</evidence>
<dbReference type="AlphaFoldDB" id="A0A521D9W3"/>
<dbReference type="PIRSF" id="PIRSF000535">
    <property type="entry name" value="1PFK/6PFK/LacC"/>
    <property type="match status" value="1"/>
</dbReference>
<keyword evidence="5 7" id="KW-0067">ATP-binding</keyword>
<dbReference type="GO" id="GO:0005829">
    <property type="term" value="C:cytosol"/>
    <property type="evidence" value="ECO:0007669"/>
    <property type="project" value="TreeGrafter"/>
</dbReference>
<dbReference type="GO" id="GO:0005524">
    <property type="term" value="F:ATP binding"/>
    <property type="evidence" value="ECO:0007669"/>
    <property type="project" value="UniProtKB-UniRule"/>
</dbReference>
<dbReference type="GO" id="GO:2001059">
    <property type="term" value="P:D-tagatose 6-phosphate catabolic process"/>
    <property type="evidence" value="ECO:0007669"/>
    <property type="project" value="UniProtKB-UniPathway"/>
</dbReference>
<dbReference type="FunFam" id="3.40.1190.20:FF:000001">
    <property type="entry name" value="Phosphofructokinase"/>
    <property type="match status" value="1"/>
</dbReference>
<comment type="catalytic activity">
    <reaction evidence="7">
        <text>D-tagatofuranose 6-phosphate + ATP = D-tagatofuranose 1,6-bisphosphate + ADP + H(+)</text>
        <dbReference type="Rhea" id="RHEA:12420"/>
        <dbReference type="ChEBI" id="CHEBI:15378"/>
        <dbReference type="ChEBI" id="CHEBI:30616"/>
        <dbReference type="ChEBI" id="CHEBI:58694"/>
        <dbReference type="ChEBI" id="CHEBI:58695"/>
        <dbReference type="ChEBI" id="CHEBI:456216"/>
        <dbReference type="EC" id="2.7.1.144"/>
    </reaction>
</comment>
<comment type="similarity">
    <text evidence="1">Belongs to the carbohydrate kinase pfkB family.</text>
</comment>